<evidence type="ECO:0008006" key="3">
    <source>
        <dbReference type="Google" id="ProtNLM"/>
    </source>
</evidence>
<accession>A0A4S8MVR4</accession>
<dbReference type="OrthoDB" id="1751210at2759"/>
<keyword evidence="2" id="KW-1185">Reference proteome</keyword>
<dbReference type="AlphaFoldDB" id="A0A4S8MVR4"/>
<dbReference type="EMBL" id="ML179041">
    <property type="protein sequence ID" value="THV06809.1"/>
    <property type="molecule type" value="Genomic_DNA"/>
</dbReference>
<proteinExistence type="predicted"/>
<reference evidence="1 2" key="1">
    <citation type="journal article" date="2019" name="Nat. Ecol. Evol.">
        <title>Megaphylogeny resolves global patterns of mushroom evolution.</title>
        <authorList>
            <person name="Varga T."/>
            <person name="Krizsan K."/>
            <person name="Foldi C."/>
            <person name="Dima B."/>
            <person name="Sanchez-Garcia M."/>
            <person name="Sanchez-Ramirez S."/>
            <person name="Szollosi G.J."/>
            <person name="Szarkandi J.G."/>
            <person name="Papp V."/>
            <person name="Albert L."/>
            <person name="Andreopoulos W."/>
            <person name="Angelini C."/>
            <person name="Antonin V."/>
            <person name="Barry K.W."/>
            <person name="Bougher N.L."/>
            <person name="Buchanan P."/>
            <person name="Buyck B."/>
            <person name="Bense V."/>
            <person name="Catcheside P."/>
            <person name="Chovatia M."/>
            <person name="Cooper J."/>
            <person name="Damon W."/>
            <person name="Desjardin D."/>
            <person name="Finy P."/>
            <person name="Geml J."/>
            <person name="Haridas S."/>
            <person name="Hughes K."/>
            <person name="Justo A."/>
            <person name="Karasinski D."/>
            <person name="Kautmanova I."/>
            <person name="Kiss B."/>
            <person name="Kocsube S."/>
            <person name="Kotiranta H."/>
            <person name="LaButti K.M."/>
            <person name="Lechner B.E."/>
            <person name="Liimatainen K."/>
            <person name="Lipzen A."/>
            <person name="Lukacs Z."/>
            <person name="Mihaltcheva S."/>
            <person name="Morgado L.N."/>
            <person name="Niskanen T."/>
            <person name="Noordeloos M.E."/>
            <person name="Ohm R.A."/>
            <person name="Ortiz-Santana B."/>
            <person name="Ovrebo C."/>
            <person name="Racz N."/>
            <person name="Riley R."/>
            <person name="Savchenko A."/>
            <person name="Shiryaev A."/>
            <person name="Soop K."/>
            <person name="Spirin V."/>
            <person name="Szebenyi C."/>
            <person name="Tomsovsky M."/>
            <person name="Tulloss R.E."/>
            <person name="Uehling J."/>
            <person name="Grigoriev I.V."/>
            <person name="Vagvolgyi C."/>
            <person name="Papp T."/>
            <person name="Martin F.M."/>
            <person name="Miettinen O."/>
            <person name="Hibbett D.S."/>
            <person name="Nagy L.G."/>
        </authorList>
    </citation>
    <scope>NUCLEOTIDE SEQUENCE [LARGE SCALE GENOMIC DNA]</scope>
    <source>
        <strain evidence="1 2">CBS 962.96</strain>
    </source>
</reference>
<sequence length="87" mass="9466">MISVLEYAPNEGEPGVPLTLKLRLHHLSPDPIFLRLVVGKKPVATKVRELDDPNTFQLDATAPPNDDRDVSLSVQALNNLNAVIASV</sequence>
<name>A0A4S8MVR4_DENBC</name>
<dbReference type="Proteomes" id="UP000297245">
    <property type="component" value="Unassembled WGS sequence"/>
</dbReference>
<protein>
    <recommendedName>
        <fullName evidence="3">C2 NT-type domain-containing protein</fullName>
    </recommendedName>
</protein>
<organism evidence="1 2">
    <name type="scientific">Dendrothele bispora (strain CBS 962.96)</name>
    <dbReference type="NCBI Taxonomy" id="1314807"/>
    <lineage>
        <taxon>Eukaryota</taxon>
        <taxon>Fungi</taxon>
        <taxon>Dikarya</taxon>
        <taxon>Basidiomycota</taxon>
        <taxon>Agaricomycotina</taxon>
        <taxon>Agaricomycetes</taxon>
        <taxon>Agaricomycetidae</taxon>
        <taxon>Agaricales</taxon>
        <taxon>Agaricales incertae sedis</taxon>
        <taxon>Dendrothele</taxon>
    </lineage>
</organism>
<feature type="non-terminal residue" evidence="1">
    <location>
        <position position="87"/>
    </location>
</feature>
<gene>
    <name evidence="1" type="ORF">K435DRAFT_591615</name>
</gene>
<evidence type="ECO:0000313" key="1">
    <source>
        <dbReference type="EMBL" id="THV06809.1"/>
    </source>
</evidence>
<evidence type="ECO:0000313" key="2">
    <source>
        <dbReference type="Proteomes" id="UP000297245"/>
    </source>
</evidence>